<dbReference type="AlphaFoldDB" id="M4SZ09"/>
<name>M4SZ09_9TRYP</name>
<proteinExistence type="predicted"/>
<feature type="region of interest" description="Disordered" evidence="1">
    <location>
        <begin position="422"/>
        <end position="448"/>
    </location>
</feature>
<protein>
    <submittedName>
        <fullName evidence="3">Variant surface glycoprotein 744</fullName>
    </submittedName>
</protein>
<evidence type="ECO:0000313" key="3">
    <source>
        <dbReference type="EMBL" id="AGH59917.1"/>
    </source>
</evidence>
<organism evidence="3">
    <name type="scientific">Trypanosoma brucei</name>
    <dbReference type="NCBI Taxonomy" id="5691"/>
    <lineage>
        <taxon>Eukaryota</taxon>
        <taxon>Discoba</taxon>
        <taxon>Euglenozoa</taxon>
        <taxon>Kinetoplastea</taxon>
        <taxon>Metakinetoplastina</taxon>
        <taxon>Trypanosomatida</taxon>
        <taxon>Trypanosomatidae</taxon>
        <taxon>Trypanosoma</taxon>
    </lineage>
</organism>
<dbReference type="VEuPathDB" id="TriTrypDB:Tb427_000329600"/>
<reference evidence="3" key="2">
    <citation type="journal article" date="2014" name="Mol. Biochem. Parasitol.">
        <title>Capturing the variant surface glycoprotein repertoire (the VSGnome) of Trypanosoma brucei Lister 427.</title>
        <authorList>
            <person name="Cross G.A."/>
            <person name="Kim H.S."/>
            <person name="Wickstead B."/>
        </authorList>
    </citation>
    <scope>NUCLEOTIDE SEQUENCE</scope>
    <source>
        <strain evidence="3">Lister 427</strain>
    </source>
</reference>
<accession>M4SZ09</accession>
<evidence type="ECO:0000256" key="1">
    <source>
        <dbReference type="SAM" id="MobiDB-lite"/>
    </source>
</evidence>
<evidence type="ECO:0000256" key="2">
    <source>
        <dbReference type="SAM" id="SignalP"/>
    </source>
</evidence>
<feature type="signal peptide" evidence="2">
    <location>
        <begin position="1"/>
        <end position="33"/>
    </location>
</feature>
<dbReference type="EMBL" id="KC612486">
    <property type="protein sequence ID" value="AGH59917.1"/>
    <property type="molecule type" value="Genomic_DNA"/>
</dbReference>
<feature type="compositionally biased region" description="Basic and acidic residues" evidence="1">
    <location>
        <begin position="425"/>
        <end position="448"/>
    </location>
</feature>
<sequence length="491" mass="52380">MTSTTKEKTKFTGVQQNLLLPFLLWAVIQAVAADENDPAAEAIATLCDEDYYLETLETQLLNIGSTLQAHIDAADAAATKFRLAEAANDNQEMRCLLRGLTAAATATFTANKQAKAKIESDAAAAIEGIRQQRTLIATALKLSTVKVAVDSGSVHTAQNSPAHSATLQMAITTDEPAQCTREQGQNTGLLQGKTPNPAKLHKIKLTTEANLAKAIRTAKLKLTADNSCANNNGGRTVSQALASCAFHNSAATAAYLPTEATKAGPLQTETHIYANDKPKGDCHSDVAKATKTSDRRLYLGKLLCEALSLTPQPVMMTELSGPALAADTAVVAAVAACNPEFSELKDASDSKTNKALLQYLQRAYSKDNAEFQTKFATFIDKKTVKVKENGQIKTKTIGDVTESETEQQILNSLVKITAVNGQREVSSEKKTENEGKQGENKDGDNKAAADGKIVCSTIQNQTECEGVKGTAPPARNLFVNRLKAGVRIPVF</sequence>
<feature type="chain" id="PRO_5004058043" evidence="2">
    <location>
        <begin position="34"/>
        <end position="491"/>
    </location>
</feature>
<reference evidence="3" key="1">
    <citation type="submission" date="2013-02" db="EMBL/GenBank/DDBJ databases">
        <authorList>
            <person name="Cross G.A.M."/>
            <person name="Kim H.-S."/>
            <person name="Wickstead B."/>
        </authorList>
    </citation>
    <scope>NUCLEOTIDE SEQUENCE</scope>
    <source>
        <strain evidence="3">Lister 427</strain>
    </source>
</reference>
<keyword evidence="2" id="KW-0732">Signal</keyword>